<dbReference type="PANTHER" id="PTHR47926">
    <property type="entry name" value="PENTATRICOPEPTIDE REPEAT-CONTAINING PROTEIN"/>
    <property type="match status" value="1"/>
</dbReference>
<dbReference type="EMBL" id="LR743593">
    <property type="protein sequence ID" value="CAA2622586.1"/>
    <property type="molecule type" value="Genomic_DNA"/>
</dbReference>
<dbReference type="EMBL" id="CACRZD030000006">
    <property type="protein sequence ID" value="CAA6662228.1"/>
    <property type="molecule type" value="Genomic_DNA"/>
</dbReference>
<dbReference type="InterPro" id="IPR011990">
    <property type="entry name" value="TPR-like_helical_dom_sf"/>
</dbReference>
<name>A0A7I8IW76_SPIIN</name>
<dbReference type="PANTHER" id="PTHR47926:SF437">
    <property type="entry name" value="PENTACOTRIPEPTIDE-REPEAT REGION OF PRORP DOMAIN-CONTAINING PROTEIN"/>
    <property type="match status" value="1"/>
</dbReference>
<gene>
    <name evidence="3" type="ORF">SI7747_06008621</name>
</gene>
<reference evidence="3 4" key="1">
    <citation type="submission" date="2019-12" db="EMBL/GenBank/DDBJ databases">
        <authorList>
            <person name="Scholz U."/>
            <person name="Mascher M."/>
            <person name="Fiebig A."/>
        </authorList>
    </citation>
    <scope>NUCLEOTIDE SEQUENCE</scope>
</reference>
<dbReference type="InterPro" id="IPR002885">
    <property type="entry name" value="PPR_rpt"/>
</dbReference>
<dbReference type="AlphaFoldDB" id="A0A7I8IW76"/>
<dbReference type="GO" id="GO:0009451">
    <property type="term" value="P:RNA modification"/>
    <property type="evidence" value="ECO:0007669"/>
    <property type="project" value="InterPro"/>
</dbReference>
<organism evidence="3">
    <name type="scientific">Spirodela intermedia</name>
    <name type="common">Intermediate duckweed</name>
    <dbReference type="NCBI Taxonomy" id="51605"/>
    <lineage>
        <taxon>Eukaryota</taxon>
        <taxon>Viridiplantae</taxon>
        <taxon>Streptophyta</taxon>
        <taxon>Embryophyta</taxon>
        <taxon>Tracheophyta</taxon>
        <taxon>Spermatophyta</taxon>
        <taxon>Magnoliopsida</taxon>
        <taxon>Liliopsida</taxon>
        <taxon>Araceae</taxon>
        <taxon>Lemnoideae</taxon>
        <taxon>Spirodela</taxon>
    </lineage>
</organism>
<feature type="domain" description="DYW" evidence="2">
    <location>
        <begin position="76"/>
        <end position="106"/>
    </location>
</feature>
<dbReference type="GO" id="GO:0003723">
    <property type="term" value="F:RNA binding"/>
    <property type="evidence" value="ECO:0007669"/>
    <property type="project" value="InterPro"/>
</dbReference>
<keyword evidence="4" id="KW-1185">Reference proteome</keyword>
<dbReference type="InterPro" id="IPR046960">
    <property type="entry name" value="PPR_At4g14850-like_plant"/>
</dbReference>
<evidence type="ECO:0000313" key="3">
    <source>
        <dbReference type="EMBL" id="CAA2622586.1"/>
    </source>
</evidence>
<evidence type="ECO:0000313" key="4">
    <source>
        <dbReference type="Proteomes" id="UP001189122"/>
    </source>
</evidence>
<dbReference type="Pfam" id="PF01535">
    <property type="entry name" value="PPR"/>
    <property type="match status" value="2"/>
</dbReference>
<dbReference type="InterPro" id="IPR032867">
    <property type="entry name" value="DYW_dom"/>
</dbReference>
<dbReference type="Gene3D" id="1.25.40.10">
    <property type="entry name" value="Tetratricopeptide repeat domain"/>
    <property type="match status" value="1"/>
</dbReference>
<protein>
    <recommendedName>
        <fullName evidence="2">DYW domain-containing protein</fullName>
    </recommendedName>
</protein>
<keyword evidence="1" id="KW-0677">Repeat</keyword>
<dbReference type="Pfam" id="PF14432">
    <property type="entry name" value="DYW_deaminase"/>
    <property type="match status" value="1"/>
</dbReference>
<proteinExistence type="predicted"/>
<evidence type="ECO:0000256" key="1">
    <source>
        <dbReference type="ARBA" id="ARBA00022737"/>
    </source>
</evidence>
<dbReference type="Proteomes" id="UP001189122">
    <property type="component" value="Unassembled WGS sequence"/>
</dbReference>
<sequence>MHAKCGRLEEAQTLFEDMPHRDLFTWNSMIVALGIHGRGDEAGEMMSEEFSLRPGVKHYGCVVDLLGRAGELERALCRDFHALTEAISRSFRREIVMRDRLRFQHVVCVYIKGEA</sequence>
<accession>A0A7I8IW76</accession>
<dbReference type="GO" id="GO:0008270">
    <property type="term" value="F:zinc ion binding"/>
    <property type="evidence" value="ECO:0007669"/>
    <property type="project" value="InterPro"/>
</dbReference>
<evidence type="ECO:0000259" key="2">
    <source>
        <dbReference type="Pfam" id="PF14432"/>
    </source>
</evidence>